<name>A0A3B6PM92_WHEAT</name>
<organism evidence="2">
    <name type="scientific">Triticum aestivum</name>
    <name type="common">Wheat</name>
    <dbReference type="NCBI Taxonomy" id="4565"/>
    <lineage>
        <taxon>Eukaryota</taxon>
        <taxon>Viridiplantae</taxon>
        <taxon>Streptophyta</taxon>
        <taxon>Embryophyta</taxon>
        <taxon>Tracheophyta</taxon>
        <taxon>Spermatophyta</taxon>
        <taxon>Magnoliopsida</taxon>
        <taxon>Liliopsida</taxon>
        <taxon>Poales</taxon>
        <taxon>Poaceae</taxon>
        <taxon>BOP clade</taxon>
        <taxon>Pooideae</taxon>
        <taxon>Triticodae</taxon>
        <taxon>Triticeae</taxon>
        <taxon>Triticinae</taxon>
        <taxon>Triticum</taxon>
    </lineage>
</organism>
<feature type="compositionally biased region" description="Polar residues" evidence="1">
    <location>
        <begin position="134"/>
        <end position="143"/>
    </location>
</feature>
<feature type="region of interest" description="Disordered" evidence="1">
    <location>
        <begin position="91"/>
        <end position="161"/>
    </location>
</feature>
<dbReference type="Proteomes" id="UP000019116">
    <property type="component" value="Chromosome 6B"/>
</dbReference>
<proteinExistence type="predicted"/>
<keyword evidence="3" id="KW-1185">Reference proteome</keyword>
<feature type="region of interest" description="Disordered" evidence="1">
    <location>
        <begin position="48"/>
        <end position="69"/>
    </location>
</feature>
<reference evidence="2" key="1">
    <citation type="submission" date="2018-08" db="EMBL/GenBank/DDBJ databases">
        <authorList>
            <person name="Rossello M."/>
        </authorList>
    </citation>
    <scope>NUCLEOTIDE SEQUENCE [LARGE SCALE GENOMIC DNA]</scope>
    <source>
        <strain evidence="2">cv. Chinese Spring</strain>
    </source>
</reference>
<reference evidence="2" key="2">
    <citation type="submission" date="2018-10" db="UniProtKB">
        <authorList>
            <consortium name="EnsemblPlants"/>
        </authorList>
    </citation>
    <scope>IDENTIFICATION</scope>
</reference>
<dbReference type="Gramene" id="TraesCS6B02G291500.1">
    <property type="protein sequence ID" value="TraesCS6B02G291500.1.cds1"/>
    <property type="gene ID" value="TraesCS6B02G291500"/>
</dbReference>
<protein>
    <submittedName>
        <fullName evidence="2">Uncharacterized protein</fullName>
    </submittedName>
</protein>
<accession>A0A3B6PM92</accession>
<dbReference type="AlphaFoldDB" id="A0A3B6PM92"/>
<evidence type="ECO:0000313" key="2">
    <source>
        <dbReference type="EnsemblPlants" id="TraesCS6B02G291500.1.cds1"/>
    </source>
</evidence>
<evidence type="ECO:0000256" key="1">
    <source>
        <dbReference type="SAM" id="MobiDB-lite"/>
    </source>
</evidence>
<feature type="compositionally biased region" description="Low complexity" evidence="1">
    <location>
        <begin position="48"/>
        <end position="65"/>
    </location>
</feature>
<dbReference type="Gramene" id="TraesCS6B03G0840900.1">
    <property type="protein sequence ID" value="TraesCS6B03G0840900.1.CDS1"/>
    <property type="gene ID" value="TraesCS6B03G0840900"/>
</dbReference>
<dbReference type="EnsemblPlants" id="TraesCS6B02G291500.1">
    <property type="protein sequence ID" value="TraesCS6B02G291500.1.cds1"/>
    <property type="gene ID" value="TraesCS6B02G291500"/>
</dbReference>
<evidence type="ECO:0000313" key="3">
    <source>
        <dbReference type="Proteomes" id="UP000019116"/>
    </source>
</evidence>
<sequence>MLADDLRCPNAFIGLGKCHPHRAFVAAALAATAFASTAVAETELDLASPSLSSSSSSSAAPPSLAEDFQNGAHPQTLAFRLPEAATEAIVAEEDAATDRERATRCSRSMRLCTRPTASPDAEEEEDGEAHVQGQGRTRAQLGQSRSSRSRRQYGHTPPPDLAAGCFRHRHSSPPTASAATAAFSAFIRAVALARPLSLSLCLALLGEWKEGGVTNTNSQRRCGKGRAGVCNKGGTGGA</sequence>